<dbReference type="EMBL" id="MSFL01000002">
    <property type="protein sequence ID" value="PWY91255.1"/>
    <property type="molecule type" value="Genomic_DNA"/>
</dbReference>
<comment type="caution">
    <text evidence="2">The sequence shown here is derived from an EMBL/GenBank/DDBJ whole genome shotgun (WGS) entry which is preliminary data.</text>
</comment>
<organism evidence="2 3">
    <name type="scientific">Aspergillus heteromorphus CBS 117.55</name>
    <dbReference type="NCBI Taxonomy" id="1448321"/>
    <lineage>
        <taxon>Eukaryota</taxon>
        <taxon>Fungi</taxon>
        <taxon>Dikarya</taxon>
        <taxon>Ascomycota</taxon>
        <taxon>Pezizomycotina</taxon>
        <taxon>Eurotiomycetes</taxon>
        <taxon>Eurotiomycetidae</taxon>
        <taxon>Eurotiales</taxon>
        <taxon>Aspergillaceae</taxon>
        <taxon>Aspergillus</taxon>
        <taxon>Aspergillus subgen. Circumdati</taxon>
    </lineage>
</organism>
<reference evidence="2 3" key="1">
    <citation type="submission" date="2016-12" db="EMBL/GenBank/DDBJ databases">
        <title>The genomes of Aspergillus section Nigri reveals drivers in fungal speciation.</title>
        <authorList>
            <consortium name="DOE Joint Genome Institute"/>
            <person name="Vesth T.C."/>
            <person name="Nybo J."/>
            <person name="Theobald S."/>
            <person name="Brandl J."/>
            <person name="Frisvad J.C."/>
            <person name="Nielsen K.F."/>
            <person name="Lyhne E.K."/>
            <person name="Kogle M.E."/>
            <person name="Kuo A."/>
            <person name="Riley R."/>
            <person name="Clum A."/>
            <person name="Nolan M."/>
            <person name="Lipzen A."/>
            <person name="Salamov A."/>
            <person name="Henrissat B."/>
            <person name="Wiebenga A."/>
            <person name="De Vries R.P."/>
            <person name="Grigoriev I.V."/>
            <person name="Mortensen U.H."/>
            <person name="Andersen M.R."/>
            <person name="Baker S.E."/>
        </authorList>
    </citation>
    <scope>NUCLEOTIDE SEQUENCE [LARGE SCALE GENOMIC DNA]</scope>
    <source>
        <strain evidence="2 3">CBS 117.55</strain>
    </source>
</reference>
<proteinExistence type="predicted"/>
<gene>
    <name evidence="2" type="ORF">BO70DRAFT_426140</name>
</gene>
<evidence type="ECO:0000313" key="3">
    <source>
        <dbReference type="Proteomes" id="UP000247233"/>
    </source>
</evidence>
<dbReference type="OrthoDB" id="191139at2759"/>
<evidence type="ECO:0000313" key="2">
    <source>
        <dbReference type="EMBL" id="PWY91255.1"/>
    </source>
</evidence>
<dbReference type="AlphaFoldDB" id="A0A317WZ15"/>
<evidence type="ECO:0000256" key="1">
    <source>
        <dbReference type="SAM" id="MobiDB-lite"/>
    </source>
</evidence>
<dbReference type="GeneID" id="37069990"/>
<dbReference type="VEuPathDB" id="FungiDB:BO70DRAFT_426140"/>
<dbReference type="STRING" id="1448321.A0A317WZ15"/>
<accession>A0A317WZ15</accession>
<name>A0A317WZ15_9EURO</name>
<keyword evidence="3" id="KW-1185">Reference proteome</keyword>
<feature type="compositionally biased region" description="Polar residues" evidence="1">
    <location>
        <begin position="1"/>
        <end position="16"/>
    </location>
</feature>
<protein>
    <submittedName>
        <fullName evidence="2">Uncharacterized protein</fullName>
    </submittedName>
</protein>
<sequence>MSGTIVITGANSSSQDPRGPGGAGETDESLKRVTAVGINPGNLSDPRALRTNTPAAIRFMSRFIIQPFRPLLSLKDPTIRTSAEAAVDVVELAVNKTYAGETGFFTLLKKDDSSPESQDGEKQEKLWKKTLEWAKISPTDIALVGMTQPYGTQLPSTSTVAVRPTAKAFAPASNGFMTFAPHGGL</sequence>
<feature type="region of interest" description="Disordered" evidence="1">
    <location>
        <begin position="1"/>
        <end position="29"/>
    </location>
</feature>
<dbReference type="RefSeq" id="XP_025403698.1">
    <property type="nucleotide sequence ID" value="XM_025547753.1"/>
</dbReference>
<dbReference type="Proteomes" id="UP000247233">
    <property type="component" value="Unassembled WGS sequence"/>
</dbReference>